<protein>
    <submittedName>
        <fullName evidence="1">Uncharacterized protein</fullName>
    </submittedName>
</protein>
<dbReference type="EMBL" id="AFNH02001338">
    <property type="protein sequence ID" value="EZG43289.1"/>
    <property type="molecule type" value="Genomic_DNA"/>
</dbReference>
<accession>A0A023AX51</accession>
<gene>
    <name evidence="1" type="ORF">GNI_177870</name>
</gene>
<comment type="caution">
    <text evidence="1">The sequence shown here is derived from an EMBL/GenBank/DDBJ whole genome shotgun (WGS) entry which is preliminary data.</text>
</comment>
<evidence type="ECO:0000313" key="2">
    <source>
        <dbReference type="Proteomes" id="UP000019763"/>
    </source>
</evidence>
<sequence>MRTSTAVKSVGGAELLAALVTSEGIQSELDDQTSARFLTFELKGEGQVHAVALGSEVELQELDAKLSIGHVSGLDQCKLVFKSISRLQVFHVPEQTAPYTQSAVRNSVRRFLDEEAVGTETRHQIWVDAFGKCQSDTEDTGDDGHIGVPEDTGNDQLRVFTRKLKRRELPRLLPKVQQDWREGMKRSAVSSWTDCLGLEVARDAFNKYPLQTKMAVAGGALFALAGCYFNFFPPGVGGAPSDNGSTDLENYAKILPCANETQLEGTFCVEGIPYCMTARLKPERGCLPLPSDIGFGKLSEIARTATFDVCRASGRCEVADTKPETNSPPATHFTTLTTREPHAILPCGNVTHPEGALCVEGIPYCMTSRLMPKRGCLPLKSRLGFDKLSEIDRSATYDVCRMGGTCEVADAKPGTKSPPATRFTTRTTREPAPILPCVNSTRLDNVTCVEGVPLCLMMKVDPQKACQQFNYTVPLELSKLDRIPSYLDVCRASGRCEVADSKTSPKASPKTSFTASTTPEPAPILPCVNETRLEKAVCIEGVPYCATAESELALELGVPENACVDLRTGLDLTALGSLTSRGFNVCRAKGGCGIIGALKEPSTVSPCENKTDLEEVTCVQGTPLCFTLANDASKTCHRIEPSRLPEWIESNSVDVCRVTNIGCEDLPCVGETKGGTCIEGVPYCATSGSGHALDEPQTCLDLEGQFKVPQSLTSKGYNVCRAKGGCGIIGALKEPSSVQPCDSGADVKGAVCAKGVPLCVSHASDFVQRCHQIHPSEFKEMMDSHIYWAWNVCRAGNDECETTNPIPPCVDETFFDRAVCVDGTLVCITDKADPGKKCAAVWSSSPLSFKSLRRYQRPESTFNVCQVSGGCEVTKEETTLPSLLSKVEVPLKTCIGREMSSNGHPLTFSEECSIPKGGAFVCRLWDPVTIKNEHKCFTYGDDAGASFGEVRSALSTLYPDLMYCNLNHNCPAGIRWLYEY</sequence>
<dbReference type="VEuPathDB" id="CryptoDB:GNI_177870"/>
<dbReference type="GeneID" id="22916026"/>
<evidence type="ECO:0000313" key="1">
    <source>
        <dbReference type="EMBL" id="EZG43289.1"/>
    </source>
</evidence>
<dbReference type="Proteomes" id="UP000019763">
    <property type="component" value="Unassembled WGS sequence"/>
</dbReference>
<dbReference type="AlphaFoldDB" id="A0A023AX51"/>
<proteinExistence type="predicted"/>
<reference evidence="1" key="1">
    <citation type="submission" date="2013-12" db="EMBL/GenBank/DDBJ databases">
        <authorList>
            <person name="Omoto C.K."/>
            <person name="Sibley D."/>
            <person name="Venepally P."/>
            <person name="Hadjithomas M."/>
            <person name="Karamycheva S."/>
            <person name="Brunk B."/>
            <person name="Roos D."/>
            <person name="Caler E."/>
            <person name="Lorenzi H."/>
        </authorList>
    </citation>
    <scope>NUCLEOTIDE SEQUENCE</scope>
</reference>
<name>A0A023AX51_GRENI</name>
<keyword evidence="2" id="KW-1185">Reference proteome</keyword>
<dbReference type="RefSeq" id="XP_011133455.1">
    <property type="nucleotide sequence ID" value="XM_011135153.1"/>
</dbReference>
<organism evidence="1 2">
    <name type="scientific">Gregarina niphandrodes</name>
    <name type="common">Septate eugregarine</name>
    <dbReference type="NCBI Taxonomy" id="110365"/>
    <lineage>
        <taxon>Eukaryota</taxon>
        <taxon>Sar</taxon>
        <taxon>Alveolata</taxon>
        <taxon>Apicomplexa</taxon>
        <taxon>Conoidasida</taxon>
        <taxon>Gregarinasina</taxon>
        <taxon>Eugregarinorida</taxon>
        <taxon>Gregarinidae</taxon>
        <taxon>Gregarina</taxon>
    </lineage>
</organism>